<dbReference type="SUPFAM" id="SSF48264">
    <property type="entry name" value="Cytochrome P450"/>
    <property type="match status" value="1"/>
</dbReference>
<comment type="cofactor">
    <cofactor evidence="7">
        <name>heme</name>
        <dbReference type="ChEBI" id="CHEBI:30413"/>
    </cofactor>
</comment>
<keyword evidence="9" id="KW-1185">Reference proteome</keyword>
<evidence type="ECO:0000313" key="9">
    <source>
        <dbReference type="Proteomes" id="UP000054498"/>
    </source>
</evidence>
<dbReference type="InterPro" id="IPR001128">
    <property type="entry name" value="Cyt_P450"/>
</dbReference>
<dbReference type="AlphaFoldDB" id="A0A0D2MY65"/>
<keyword evidence="2 7" id="KW-0349">Heme</keyword>
<name>A0A0D2MY65_9CHLO</name>
<evidence type="ECO:0000256" key="7">
    <source>
        <dbReference type="PIRSR" id="PIRSR602403-1"/>
    </source>
</evidence>
<dbReference type="RefSeq" id="XP_013906439.1">
    <property type="nucleotide sequence ID" value="XM_014050985.1"/>
</dbReference>
<evidence type="ECO:0000256" key="1">
    <source>
        <dbReference type="ARBA" id="ARBA00010617"/>
    </source>
</evidence>
<dbReference type="GeneID" id="25726654"/>
<organism evidence="8 9">
    <name type="scientific">Monoraphidium neglectum</name>
    <dbReference type="NCBI Taxonomy" id="145388"/>
    <lineage>
        <taxon>Eukaryota</taxon>
        <taxon>Viridiplantae</taxon>
        <taxon>Chlorophyta</taxon>
        <taxon>core chlorophytes</taxon>
        <taxon>Chlorophyceae</taxon>
        <taxon>CS clade</taxon>
        <taxon>Sphaeropleales</taxon>
        <taxon>Selenastraceae</taxon>
        <taxon>Monoraphidium</taxon>
    </lineage>
</organism>
<evidence type="ECO:0000256" key="4">
    <source>
        <dbReference type="ARBA" id="ARBA00023002"/>
    </source>
</evidence>
<comment type="similarity">
    <text evidence="1">Belongs to the cytochrome P450 family.</text>
</comment>
<dbReference type="OrthoDB" id="538795at2759"/>
<protein>
    <submittedName>
        <fullName evidence="8">Cytochrome P450</fullName>
        <ecNumber evidence="8">1.14.14.1</ecNumber>
    </submittedName>
</protein>
<dbReference type="Pfam" id="PF00067">
    <property type="entry name" value="p450"/>
    <property type="match status" value="1"/>
</dbReference>
<evidence type="ECO:0000313" key="8">
    <source>
        <dbReference type="EMBL" id="KIZ07420.1"/>
    </source>
</evidence>
<dbReference type="EMBL" id="KK100263">
    <property type="protein sequence ID" value="KIZ07420.1"/>
    <property type="molecule type" value="Genomic_DNA"/>
</dbReference>
<reference evidence="8 9" key="1">
    <citation type="journal article" date="2013" name="BMC Genomics">
        <title>Reconstruction of the lipid metabolism for the microalga Monoraphidium neglectum from its genome sequence reveals characteristics suitable for biofuel production.</title>
        <authorList>
            <person name="Bogen C."/>
            <person name="Al-Dilaimi A."/>
            <person name="Albersmeier A."/>
            <person name="Wichmann J."/>
            <person name="Grundmann M."/>
            <person name="Rupp O."/>
            <person name="Lauersen K.J."/>
            <person name="Blifernez-Klassen O."/>
            <person name="Kalinowski J."/>
            <person name="Goesmann A."/>
            <person name="Mussgnug J.H."/>
            <person name="Kruse O."/>
        </authorList>
    </citation>
    <scope>NUCLEOTIDE SEQUENCE [LARGE SCALE GENOMIC DNA]</scope>
    <source>
        <strain evidence="8 9">SAG 48.87</strain>
    </source>
</reference>
<evidence type="ECO:0000256" key="2">
    <source>
        <dbReference type="ARBA" id="ARBA00022617"/>
    </source>
</evidence>
<dbReference type="PRINTS" id="PR00465">
    <property type="entry name" value="EP450IV"/>
</dbReference>
<evidence type="ECO:0000256" key="5">
    <source>
        <dbReference type="ARBA" id="ARBA00023004"/>
    </source>
</evidence>
<dbReference type="PANTHER" id="PTHR24291:SF50">
    <property type="entry name" value="BIFUNCTIONAL ALBAFLAVENONE MONOOXYGENASE_TERPENE SYNTHASE"/>
    <property type="match status" value="1"/>
</dbReference>
<dbReference type="KEGG" id="mng:MNEG_0536"/>
<keyword evidence="5 7" id="KW-0408">Iron</keyword>
<proteinExistence type="inferred from homology"/>
<dbReference type="Gene3D" id="1.10.630.10">
    <property type="entry name" value="Cytochrome P450"/>
    <property type="match status" value="1"/>
</dbReference>
<sequence>MRLCAKQTQASLPLLHSPLSSTVTHPQKGHLFSLTSNTTTAFRNLEQAMRAADARMMGVSVLGRRETVILRHPDDCAAVSRDQETYGKANTGWRHLERWLGRGLVAESDVAHHAAVKEVLLPAFKAASVKGFVPLFAEVGEELADLIEGAAAKDPSKAYDVRNACRRATLDVIGKAAFGFNFGALGYAAARLREGRGVEEGGGGAAAGSAGAVTDAQIGDADCDVIGIFDAVLFPAMILLFELPFPQFMIPGIDGYFKGIEKLDAVIAKIIAAKRVGGPAALEGGDILSFMLKAQAAGNDVITDKQIRDELQVFTLAGSDTTAATLSFALYELSRHPEVQEACAAEAAALLGDGPSRGASSAALQSQMPMLTAVINETLRLYPAATEYVRCTTKDVVLGGYAIKAGSFVLPSPYSTQRHPDYWPRPDEWLPERWLPQNAKELAPHADKAWFPFAQGPRACIGRYFSVLELQTILAVLLRRLRFGRVEGYDAVTCENFTLSTVDGALVLPATRAR</sequence>
<dbReference type="GO" id="GO:0020037">
    <property type="term" value="F:heme binding"/>
    <property type="evidence" value="ECO:0007669"/>
    <property type="project" value="InterPro"/>
</dbReference>
<keyword evidence="4 8" id="KW-0560">Oxidoreductase</keyword>
<dbReference type="EC" id="1.14.14.1" evidence="8"/>
<feature type="binding site" description="axial binding residue" evidence="7">
    <location>
        <position position="460"/>
    </location>
    <ligand>
        <name>heme</name>
        <dbReference type="ChEBI" id="CHEBI:30413"/>
    </ligand>
    <ligandPart>
        <name>Fe</name>
        <dbReference type="ChEBI" id="CHEBI:18248"/>
    </ligandPart>
</feature>
<dbReference type="InterPro" id="IPR002403">
    <property type="entry name" value="Cyt_P450_E_grp-IV"/>
</dbReference>
<dbReference type="Proteomes" id="UP000054498">
    <property type="component" value="Unassembled WGS sequence"/>
</dbReference>
<gene>
    <name evidence="8" type="ORF">MNEG_0536</name>
</gene>
<dbReference type="GO" id="GO:0005506">
    <property type="term" value="F:iron ion binding"/>
    <property type="evidence" value="ECO:0007669"/>
    <property type="project" value="InterPro"/>
</dbReference>
<dbReference type="STRING" id="145388.A0A0D2MY65"/>
<dbReference type="InterPro" id="IPR050196">
    <property type="entry name" value="Cytochrome_P450_Monoox"/>
</dbReference>
<dbReference type="InterPro" id="IPR036396">
    <property type="entry name" value="Cyt_P450_sf"/>
</dbReference>
<accession>A0A0D2MY65</accession>
<evidence type="ECO:0000256" key="3">
    <source>
        <dbReference type="ARBA" id="ARBA00022723"/>
    </source>
</evidence>
<dbReference type="PRINTS" id="PR00385">
    <property type="entry name" value="P450"/>
</dbReference>
<dbReference type="GO" id="GO:0016712">
    <property type="term" value="F:oxidoreductase activity, acting on paired donors, with incorporation or reduction of molecular oxygen, reduced flavin or flavoprotein as one donor, and incorporation of one atom of oxygen"/>
    <property type="evidence" value="ECO:0007669"/>
    <property type="project" value="UniProtKB-EC"/>
</dbReference>
<keyword evidence="6" id="KW-0503">Monooxygenase</keyword>
<dbReference type="PANTHER" id="PTHR24291">
    <property type="entry name" value="CYTOCHROME P450 FAMILY 4"/>
    <property type="match status" value="1"/>
</dbReference>
<evidence type="ECO:0000256" key="6">
    <source>
        <dbReference type="ARBA" id="ARBA00023033"/>
    </source>
</evidence>
<keyword evidence="3 7" id="KW-0479">Metal-binding</keyword>